<evidence type="ECO:0000313" key="6">
    <source>
        <dbReference type="EMBL" id="GAA5075359.1"/>
    </source>
</evidence>
<dbReference type="PRINTS" id="PR00039">
    <property type="entry name" value="HTHLYSR"/>
</dbReference>
<evidence type="ECO:0000259" key="5">
    <source>
        <dbReference type="PROSITE" id="PS50931"/>
    </source>
</evidence>
<keyword evidence="4" id="KW-0804">Transcription</keyword>
<dbReference type="EMBL" id="BAABHW010000003">
    <property type="protein sequence ID" value="GAA5075359.1"/>
    <property type="molecule type" value="Genomic_DNA"/>
</dbReference>
<keyword evidence="7" id="KW-1185">Reference proteome</keyword>
<comment type="similarity">
    <text evidence="1">Belongs to the LysR transcriptional regulatory family.</text>
</comment>
<dbReference type="Gene3D" id="1.10.10.10">
    <property type="entry name" value="Winged helix-like DNA-binding domain superfamily/Winged helix DNA-binding domain"/>
    <property type="match status" value="1"/>
</dbReference>
<dbReference type="SUPFAM" id="SSF46785">
    <property type="entry name" value="Winged helix' DNA-binding domain"/>
    <property type="match status" value="1"/>
</dbReference>
<gene>
    <name evidence="6" type="ORF">GCM10023209_23240</name>
</gene>
<evidence type="ECO:0000256" key="4">
    <source>
        <dbReference type="ARBA" id="ARBA00023163"/>
    </source>
</evidence>
<comment type="caution">
    <text evidence="6">The sequence shown here is derived from an EMBL/GenBank/DDBJ whole genome shotgun (WGS) entry which is preliminary data.</text>
</comment>
<dbReference type="Gene3D" id="3.40.190.10">
    <property type="entry name" value="Periplasmic binding protein-like II"/>
    <property type="match status" value="2"/>
</dbReference>
<evidence type="ECO:0000256" key="2">
    <source>
        <dbReference type="ARBA" id="ARBA00023015"/>
    </source>
</evidence>
<evidence type="ECO:0000256" key="3">
    <source>
        <dbReference type="ARBA" id="ARBA00023125"/>
    </source>
</evidence>
<reference evidence="7" key="1">
    <citation type="journal article" date="2019" name="Int. J. Syst. Evol. Microbiol.">
        <title>The Global Catalogue of Microorganisms (GCM) 10K type strain sequencing project: providing services to taxonomists for standard genome sequencing and annotation.</title>
        <authorList>
            <consortium name="The Broad Institute Genomics Platform"/>
            <consortium name="The Broad Institute Genome Sequencing Center for Infectious Disease"/>
            <person name="Wu L."/>
            <person name="Ma J."/>
        </authorList>
    </citation>
    <scope>NUCLEOTIDE SEQUENCE [LARGE SCALE GENOMIC DNA]</scope>
    <source>
        <strain evidence="7">JCM 18015</strain>
    </source>
</reference>
<dbReference type="InterPro" id="IPR036390">
    <property type="entry name" value="WH_DNA-bd_sf"/>
</dbReference>
<accession>A0ABP9LC07</accession>
<dbReference type="Pfam" id="PF03466">
    <property type="entry name" value="LysR_substrate"/>
    <property type="match status" value="1"/>
</dbReference>
<organism evidence="6 7">
    <name type="scientific">[Roseibacterium] beibuensis</name>
    <dbReference type="NCBI Taxonomy" id="1193142"/>
    <lineage>
        <taxon>Bacteria</taxon>
        <taxon>Pseudomonadati</taxon>
        <taxon>Pseudomonadota</taxon>
        <taxon>Alphaproteobacteria</taxon>
        <taxon>Rhodobacterales</taxon>
        <taxon>Roseobacteraceae</taxon>
        <taxon>Roseicyclus</taxon>
    </lineage>
</organism>
<dbReference type="PANTHER" id="PTHR30427:SF1">
    <property type="entry name" value="TRANSCRIPTIONAL ACTIVATOR PROTEIN LYSR"/>
    <property type="match status" value="1"/>
</dbReference>
<dbReference type="InterPro" id="IPR000847">
    <property type="entry name" value="LysR_HTH_N"/>
</dbReference>
<dbReference type="InterPro" id="IPR005119">
    <property type="entry name" value="LysR_subst-bd"/>
</dbReference>
<sequence>MDERAITLQRLQAFSAVYECGSITGAAKAMSVSQPTVSKHVRDLEAALGVGLFLLQRGRVVPTAEADFLYVDSRFIGEGLRRLRATVQDLHTGAGRRLSVISVGLLAQRHLPRALAALRAAHPALSLDITLGNALEQLAALRSGQADLGFCAGLVEAADLWRTRIGRGKLVLLLPRDHPLASQSSVPEAAVRELTDCIAMPGDRPLGKLARTLLPDLEEVAGSITCFSLEAMLPLCAALGRPAVVDSFTAAQISPDGPLVVRPLDPAPEFNVYAFSRRPPDSMGMPARLITAMTTTLAETQ</sequence>
<dbReference type="Proteomes" id="UP001499910">
    <property type="component" value="Unassembled WGS sequence"/>
</dbReference>
<dbReference type="RefSeq" id="WP_259549024.1">
    <property type="nucleotide sequence ID" value="NZ_BAABHW010000003.1"/>
</dbReference>
<keyword evidence="2" id="KW-0805">Transcription regulation</keyword>
<keyword evidence="3" id="KW-0238">DNA-binding</keyword>
<name>A0ABP9LC07_9RHOB</name>
<feature type="domain" description="HTH lysR-type" evidence="5">
    <location>
        <begin position="6"/>
        <end position="63"/>
    </location>
</feature>
<dbReference type="PROSITE" id="PS50931">
    <property type="entry name" value="HTH_LYSR"/>
    <property type="match status" value="1"/>
</dbReference>
<proteinExistence type="inferred from homology"/>
<evidence type="ECO:0000256" key="1">
    <source>
        <dbReference type="ARBA" id="ARBA00009437"/>
    </source>
</evidence>
<evidence type="ECO:0000313" key="7">
    <source>
        <dbReference type="Proteomes" id="UP001499910"/>
    </source>
</evidence>
<protein>
    <recommendedName>
        <fullName evidence="5">HTH lysR-type domain-containing protein</fullName>
    </recommendedName>
</protein>
<dbReference type="SUPFAM" id="SSF53850">
    <property type="entry name" value="Periplasmic binding protein-like II"/>
    <property type="match status" value="1"/>
</dbReference>
<dbReference type="InterPro" id="IPR036388">
    <property type="entry name" value="WH-like_DNA-bd_sf"/>
</dbReference>
<dbReference type="PANTHER" id="PTHR30427">
    <property type="entry name" value="TRANSCRIPTIONAL ACTIVATOR PROTEIN LYSR"/>
    <property type="match status" value="1"/>
</dbReference>
<dbReference type="Pfam" id="PF00126">
    <property type="entry name" value="HTH_1"/>
    <property type="match status" value="1"/>
</dbReference>